<dbReference type="InterPro" id="IPR041688">
    <property type="entry name" value="PRTase_2"/>
</dbReference>
<evidence type="ECO:0000256" key="1">
    <source>
        <dbReference type="SAM" id="MobiDB-lite"/>
    </source>
</evidence>
<dbReference type="Proteomes" id="UP000198802">
    <property type="component" value="Unassembled WGS sequence"/>
</dbReference>
<dbReference type="RefSeq" id="WP_091286093.1">
    <property type="nucleotide sequence ID" value="NZ_FAOZ01000046.1"/>
</dbReference>
<dbReference type="Gene3D" id="3.40.50.2020">
    <property type="match status" value="1"/>
</dbReference>
<dbReference type="EMBL" id="FAOZ01000046">
    <property type="protein sequence ID" value="CUU60733.1"/>
    <property type="molecule type" value="Genomic_DNA"/>
</dbReference>
<accession>A0A0S4QYX3</accession>
<feature type="region of interest" description="Disordered" evidence="1">
    <location>
        <begin position="1"/>
        <end position="28"/>
    </location>
</feature>
<evidence type="ECO:0000313" key="4">
    <source>
        <dbReference type="EMBL" id="CUU60733.1"/>
    </source>
</evidence>
<dbReference type="Pfam" id="PF15609">
    <property type="entry name" value="PRTase_2"/>
    <property type="match status" value="1"/>
</dbReference>
<dbReference type="InterPro" id="IPR029057">
    <property type="entry name" value="PRTase-like"/>
</dbReference>
<reference evidence="5" key="1">
    <citation type="submission" date="2015-11" db="EMBL/GenBank/DDBJ databases">
        <authorList>
            <person name="Varghese N."/>
        </authorList>
    </citation>
    <scope>NUCLEOTIDE SEQUENCE [LARGE SCALE GENOMIC DNA]</scope>
    <source>
        <strain evidence="5">DSM 45899</strain>
    </source>
</reference>
<organism evidence="4 5">
    <name type="scientific">Parafrankia irregularis</name>
    <dbReference type="NCBI Taxonomy" id="795642"/>
    <lineage>
        <taxon>Bacteria</taxon>
        <taxon>Bacillati</taxon>
        <taxon>Actinomycetota</taxon>
        <taxon>Actinomycetes</taxon>
        <taxon>Frankiales</taxon>
        <taxon>Frankiaceae</taxon>
        <taxon>Parafrankia</taxon>
    </lineage>
</organism>
<protein>
    <submittedName>
        <fullName evidence="4">TRSP domain C terminus to PRTase_2</fullName>
    </submittedName>
</protein>
<dbReference type="SUPFAM" id="SSF53271">
    <property type="entry name" value="PRTase-like"/>
    <property type="match status" value="1"/>
</dbReference>
<dbReference type="Pfam" id="PF12500">
    <property type="entry name" value="TRSP"/>
    <property type="match status" value="1"/>
</dbReference>
<evidence type="ECO:0000259" key="3">
    <source>
        <dbReference type="Pfam" id="PF15609"/>
    </source>
</evidence>
<dbReference type="InterPro" id="IPR022537">
    <property type="entry name" value="TRSP_dom"/>
</dbReference>
<gene>
    <name evidence="4" type="ORF">Ga0074812_14612</name>
</gene>
<name>A0A0S4QYX3_9ACTN</name>
<dbReference type="AlphaFoldDB" id="A0A0S4QYX3"/>
<keyword evidence="5" id="KW-1185">Reference proteome</keyword>
<feature type="domain" description="Orotate phosphoribosyltransferase-like" evidence="3">
    <location>
        <begin position="71"/>
        <end position="266"/>
    </location>
</feature>
<feature type="domain" description="TRSP" evidence="2">
    <location>
        <begin position="347"/>
        <end position="475"/>
    </location>
</feature>
<proteinExistence type="predicted"/>
<sequence>MTAVMPGEGTRNGAAGQPADHLADPPAQTPAANLAANLADEDWLWEALGLGVEIRGGEPADELDELALRRLVGLALRRNPRRAHLLVSRVLGKHLPVPPEVALDAGARLAALVRALPEPGRWAGPGPAAAPVPIVIGYCETATALGHAVADGLPNSHYLHTTRRQVPGSTPLLEFVESHSHATHHWLMPQDPEVLAQPGRLLLVDDELSTGRTALGTIRILHAFAPRTDYAVAALVDARPPAARAAFAALAAELGVRIDVVSLVAATVAVPVDVTERATRIRGSVGTAAAPEPAPGPAADGSARAAAGADIAAGADAASGAAGDAGSAGPAGAVTRVTVPWPAGLPDGARHGWSQHTRERLTAELPAVADEVLAGIGAARGGDPNAGGDILVLGTEELMYVPMRLAQCLAERTERRIFYQSTTRSPVHPLDVDGYAIRSALTFPAPDDPSRVSHVYNVAPGRYEDIVVVVDAALDGRGPVPGAPAVDGLVVALGACAPVTVVTIPSHVPPRPAPAAGGHPAEGAV</sequence>
<evidence type="ECO:0000259" key="2">
    <source>
        <dbReference type="Pfam" id="PF12500"/>
    </source>
</evidence>
<evidence type="ECO:0000313" key="5">
    <source>
        <dbReference type="Proteomes" id="UP000198802"/>
    </source>
</evidence>